<accession>H8MKH4</accession>
<evidence type="ECO:0008006" key="4">
    <source>
        <dbReference type="Google" id="ProtNLM"/>
    </source>
</evidence>
<evidence type="ECO:0000256" key="1">
    <source>
        <dbReference type="SAM" id="SignalP"/>
    </source>
</evidence>
<dbReference type="STRING" id="1144275.COCOR_03438"/>
<dbReference type="RefSeq" id="WP_014396252.1">
    <property type="nucleotide sequence ID" value="NC_017030.1"/>
</dbReference>
<organism evidence="2 3">
    <name type="scientific">Corallococcus coralloides (strain ATCC 25202 / DSM 2259 / NBRC 100086 / M2)</name>
    <name type="common">Myxococcus coralloides</name>
    <dbReference type="NCBI Taxonomy" id="1144275"/>
    <lineage>
        <taxon>Bacteria</taxon>
        <taxon>Pseudomonadati</taxon>
        <taxon>Myxococcota</taxon>
        <taxon>Myxococcia</taxon>
        <taxon>Myxococcales</taxon>
        <taxon>Cystobacterineae</taxon>
        <taxon>Myxococcaceae</taxon>
        <taxon>Corallococcus</taxon>
    </lineage>
</organism>
<dbReference type="HOGENOM" id="CLU_1774249_0_0_7"/>
<dbReference type="InParanoid" id="H8MKH4"/>
<feature type="chain" id="PRO_5003614196" description="Lipoprotein" evidence="1">
    <location>
        <begin position="37"/>
        <end position="146"/>
    </location>
</feature>
<dbReference type="KEGG" id="ccx:COCOR_03438"/>
<keyword evidence="1" id="KW-0732">Signal</keyword>
<evidence type="ECO:0000313" key="2">
    <source>
        <dbReference type="EMBL" id="AFE05234.1"/>
    </source>
</evidence>
<reference evidence="3" key="2">
    <citation type="submission" date="2012-03" db="EMBL/GenBank/DDBJ databases">
        <title>Genome sequence of the fruiting myxobacterium Corallococcus coralloides DSM 2259.</title>
        <authorList>
            <person name="Huntley S."/>
            <person name="Zhang Y."/>
            <person name="Treuner-Lange A."/>
            <person name="Sensen C.W."/>
            <person name="Sogaard-Andersen L."/>
        </authorList>
    </citation>
    <scope>NUCLEOTIDE SEQUENCE [LARGE SCALE GENOMIC DNA]</scope>
    <source>
        <strain evidence="3">ATCC 25202 / DSM 2259 / NBRC 100086 / M2</strain>
    </source>
</reference>
<dbReference type="AlphaFoldDB" id="H8MKH4"/>
<reference evidence="2 3" key="1">
    <citation type="journal article" date="2012" name="J. Bacteriol.">
        <title>Complete Genome Sequence of the Fruiting Myxobacterium Corallococcus coralloides DSM 2259.</title>
        <authorList>
            <person name="Huntley S."/>
            <person name="Zhang Y."/>
            <person name="Treuner-Lange A."/>
            <person name="Kneip S."/>
            <person name="Sensen C.W."/>
            <person name="Sogaard-Andersen L."/>
        </authorList>
    </citation>
    <scope>NUCLEOTIDE SEQUENCE [LARGE SCALE GENOMIC DNA]</scope>
    <source>
        <strain evidence="3">ATCC 25202 / DSM 2259 / NBRC 100086 / M2</strain>
    </source>
</reference>
<sequence length="146" mass="15850">MSTSTTKWYTPFFKIAGGSALLTGLAVGALSLPSEATPACGNDWNEAPCLTLADGDVKRAYDGCNNDACRGWADGDYRRHRIQLCHDEKKLEQEKINACWARLTAMKPKYSNTCNCEDPTGRAYSYGANSCTGCCEGTTFKGCSIH</sequence>
<dbReference type="Proteomes" id="UP000007587">
    <property type="component" value="Chromosome"/>
</dbReference>
<gene>
    <name evidence="2" type="ordered locus">COCOR_03438</name>
</gene>
<evidence type="ECO:0000313" key="3">
    <source>
        <dbReference type="Proteomes" id="UP000007587"/>
    </source>
</evidence>
<name>H8MKH4_CORCM</name>
<dbReference type="EMBL" id="CP003389">
    <property type="protein sequence ID" value="AFE05234.1"/>
    <property type="molecule type" value="Genomic_DNA"/>
</dbReference>
<keyword evidence="3" id="KW-1185">Reference proteome</keyword>
<protein>
    <recommendedName>
        <fullName evidence="4">Lipoprotein</fullName>
    </recommendedName>
</protein>
<feature type="signal peptide" evidence="1">
    <location>
        <begin position="1"/>
        <end position="36"/>
    </location>
</feature>
<proteinExistence type="predicted"/>